<dbReference type="CDD" id="cd04301">
    <property type="entry name" value="NAT_SF"/>
    <property type="match status" value="1"/>
</dbReference>
<dbReference type="Pfam" id="PF13302">
    <property type="entry name" value="Acetyltransf_3"/>
    <property type="match status" value="1"/>
</dbReference>
<dbReference type="GeneID" id="60063252"/>
<dbReference type="GO" id="GO:1990189">
    <property type="term" value="F:protein N-terminal-serine acetyltransferase activity"/>
    <property type="evidence" value="ECO:0007669"/>
    <property type="project" value="TreeGrafter"/>
</dbReference>
<evidence type="ECO:0000259" key="1">
    <source>
        <dbReference type="PROSITE" id="PS51186"/>
    </source>
</evidence>
<name>U6RMB1_9BACT</name>
<dbReference type="AlphaFoldDB" id="U6RMB1"/>
<dbReference type="PROSITE" id="PS51186">
    <property type="entry name" value="GNAT"/>
    <property type="match status" value="1"/>
</dbReference>
<dbReference type="PATRIC" id="fig|1121098.3.peg.715"/>
<dbReference type="Proteomes" id="UP000017831">
    <property type="component" value="Unassembled WGS sequence"/>
</dbReference>
<dbReference type="HOGENOM" id="CLU_013985_3_0_10"/>
<dbReference type="GO" id="GO:0005737">
    <property type="term" value="C:cytoplasm"/>
    <property type="evidence" value="ECO:0007669"/>
    <property type="project" value="TreeGrafter"/>
</dbReference>
<dbReference type="InterPro" id="IPR000182">
    <property type="entry name" value="GNAT_dom"/>
</dbReference>
<proteinExistence type="predicted"/>
<dbReference type="SUPFAM" id="SSF55729">
    <property type="entry name" value="Acyl-CoA N-acyltransferases (Nat)"/>
    <property type="match status" value="1"/>
</dbReference>
<dbReference type="RefSeq" id="WP_005937136.1">
    <property type="nucleotide sequence ID" value="NZ_KB890352.1"/>
</dbReference>
<dbReference type="PANTHER" id="PTHR43441:SF11">
    <property type="entry name" value="RIBOSOMAL-PROTEIN-SERINE ACETYLTRANSFERASE"/>
    <property type="match status" value="1"/>
</dbReference>
<feature type="domain" description="N-acetyltransferase" evidence="1">
    <location>
        <begin position="9"/>
        <end position="166"/>
    </location>
</feature>
<gene>
    <name evidence="2" type="ORF">HMPREF1534_00698</name>
</gene>
<dbReference type="STRING" id="1121098.HMPREF1534_00698"/>
<organism evidence="2 3">
    <name type="scientific">Phocaeicola massiliensis B84634 = Timone 84634 = DSM 17679 = JCM 13223</name>
    <dbReference type="NCBI Taxonomy" id="1121098"/>
    <lineage>
        <taxon>Bacteria</taxon>
        <taxon>Pseudomonadati</taxon>
        <taxon>Bacteroidota</taxon>
        <taxon>Bacteroidia</taxon>
        <taxon>Bacteroidales</taxon>
        <taxon>Bacteroidaceae</taxon>
        <taxon>Phocaeicola</taxon>
    </lineage>
</organism>
<dbReference type="InterPro" id="IPR016181">
    <property type="entry name" value="Acyl_CoA_acyltransferase"/>
</dbReference>
<sequence length="182" mass="21518">MKTNITDNITIREVRISDSQKIYNAIHLHREYLQEWLPFVTFLTAEEEKAFLSSVLRVPRARRDFIYIIEEKQEVCGLIGFHYSDAANLRTEIGYWLLPKYQHRGIMTKCVRHLCRIAVEERGMNRIQIRCAEGNTPSNAIPQRLGFHLEGTERDGELMYTKKFVNLNVYSILKKEIKQWKD</sequence>
<accession>U6RMB1</accession>
<dbReference type="eggNOG" id="COG1670">
    <property type="taxonomic scope" value="Bacteria"/>
</dbReference>
<protein>
    <recommendedName>
        <fullName evidence="1">N-acetyltransferase domain-containing protein</fullName>
    </recommendedName>
</protein>
<evidence type="ECO:0000313" key="2">
    <source>
        <dbReference type="EMBL" id="EOA57635.1"/>
    </source>
</evidence>
<dbReference type="Gene3D" id="3.40.630.30">
    <property type="match status" value="1"/>
</dbReference>
<dbReference type="GO" id="GO:0008999">
    <property type="term" value="F:protein-N-terminal-alanine acetyltransferase activity"/>
    <property type="evidence" value="ECO:0007669"/>
    <property type="project" value="TreeGrafter"/>
</dbReference>
<dbReference type="EMBL" id="AQHY01000008">
    <property type="protein sequence ID" value="EOA57635.1"/>
    <property type="molecule type" value="Genomic_DNA"/>
</dbReference>
<reference evidence="2 3" key="1">
    <citation type="submission" date="2013-04" db="EMBL/GenBank/DDBJ databases">
        <title>The Genome Sequence of Bacteroides massiliensis DSM 17679.</title>
        <authorList>
            <consortium name="The Broad Institute Genomics Platform"/>
            <person name="Earl A."/>
            <person name="Ward D."/>
            <person name="Feldgarden M."/>
            <person name="Gevers D."/>
            <person name="Martens E."/>
            <person name="Fenner L."/>
            <person name="Roux V."/>
            <person name="Mallet M.N."/>
            <person name="Raoult D."/>
            <person name="Walker B."/>
            <person name="Young S."/>
            <person name="Zeng Q."/>
            <person name="Gargeya S."/>
            <person name="Fitzgerald M."/>
            <person name="Haas B."/>
            <person name="Abouelleil A."/>
            <person name="Allen A.W."/>
            <person name="Alvarado L."/>
            <person name="Arachchi H.M."/>
            <person name="Berlin A.M."/>
            <person name="Chapman S.B."/>
            <person name="Gainer-Dewar J."/>
            <person name="Goldberg J."/>
            <person name="Griggs A."/>
            <person name="Gujja S."/>
            <person name="Hansen M."/>
            <person name="Howarth C."/>
            <person name="Imamovic A."/>
            <person name="Ireland A."/>
            <person name="Larimer J."/>
            <person name="McCowan C."/>
            <person name="Murphy C."/>
            <person name="Pearson M."/>
            <person name="Poon T.W."/>
            <person name="Priest M."/>
            <person name="Roberts A."/>
            <person name="Saif S."/>
            <person name="Shea T."/>
            <person name="Sisk P."/>
            <person name="Sykes S."/>
            <person name="Wortman J."/>
            <person name="Nusbaum C."/>
            <person name="Birren B."/>
        </authorList>
    </citation>
    <scope>NUCLEOTIDE SEQUENCE [LARGE SCALE GENOMIC DNA]</scope>
    <source>
        <strain evidence="3">B84634 / Timone 84634 / DSM 17679 / JCM 13223</strain>
    </source>
</reference>
<comment type="caution">
    <text evidence="2">The sequence shown here is derived from an EMBL/GenBank/DDBJ whole genome shotgun (WGS) entry which is preliminary data.</text>
</comment>
<dbReference type="InterPro" id="IPR051908">
    <property type="entry name" value="Ribosomal_N-acetyltransferase"/>
</dbReference>
<evidence type="ECO:0000313" key="3">
    <source>
        <dbReference type="Proteomes" id="UP000017831"/>
    </source>
</evidence>
<dbReference type="PANTHER" id="PTHR43441">
    <property type="entry name" value="RIBOSOMAL-PROTEIN-SERINE ACETYLTRANSFERASE"/>
    <property type="match status" value="1"/>
</dbReference>
<keyword evidence="3" id="KW-1185">Reference proteome</keyword>